<feature type="region of interest" description="Disordered" evidence="1">
    <location>
        <begin position="287"/>
        <end position="444"/>
    </location>
</feature>
<feature type="compositionally biased region" description="Low complexity" evidence="1">
    <location>
        <begin position="375"/>
        <end position="385"/>
    </location>
</feature>
<evidence type="ECO:0000256" key="1">
    <source>
        <dbReference type="SAM" id="MobiDB-lite"/>
    </source>
</evidence>
<reference evidence="2 3" key="1">
    <citation type="journal article" date="2019" name="Int. J. Syst. Evol. Microbiol.">
        <title>The Global Catalogue of Microorganisms (GCM) 10K type strain sequencing project: providing services to taxonomists for standard genome sequencing and annotation.</title>
        <authorList>
            <consortium name="The Broad Institute Genomics Platform"/>
            <consortium name="The Broad Institute Genome Sequencing Center for Infectious Disease"/>
            <person name="Wu L."/>
            <person name="Ma J."/>
        </authorList>
    </citation>
    <scope>NUCLEOTIDE SEQUENCE [LARGE SCALE GENOMIC DNA]</scope>
    <source>
        <strain evidence="2 3">JCM 3106</strain>
    </source>
</reference>
<dbReference type="Proteomes" id="UP001499930">
    <property type="component" value="Unassembled WGS sequence"/>
</dbReference>
<keyword evidence="3" id="KW-1185">Reference proteome</keyword>
<feature type="compositionally biased region" description="Gly residues" evidence="1">
    <location>
        <begin position="287"/>
        <end position="325"/>
    </location>
</feature>
<evidence type="ECO:0000313" key="2">
    <source>
        <dbReference type="EMBL" id="GAA3004925.1"/>
    </source>
</evidence>
<organism evidence="2 3">
    <name type="scientific">Streptosporangium longisporum</name>
    <dbReference type="NCBI Taxonomy" id="46187"/>
    <lineage>
        <taxon>Bacteria</taxon>
        <taxon>Bacillati</taxon>
        <taxon>Actinomycetota</taxon>
        <taxon>Actinomycetes</taxon>
        <taxon>Streptosporangiales</taxon>
        <taxon>Streptosporangiaceae</taxon>
        <taxon>Streptosporangium</taxon>
    </lineage>
</organism>
<protein>
    <recommendedName>
        <fullName evidence="4">PPE family domain-containing protein</fullName>
    </recommendedName>
</protein>
<proteinExistence type="predicted"/>
<comment type="caution">
    <text evidence="2">The sequence shown here is derived from an EMBL/GenBank/DDBJ whole genome shotgun (WGS) entry which is preliminary data.</text>
</comment>
<feature type="compositionally biased region" description="Gly residues" evidence="1">
    <location>
        <begin position="333"/>
        <end position="342"/>
    </location>
</feature>
<evidence type="ECO:0008006" key="4">
    <source>
        <dbReference type="Google" id="ProtNLM"/>
    </source>
</evidence>
<dbReference type="PRINTS" id="PR01500">
    <property type="entry name" value="TROPOELASTIN"/>
</dbReference>
<dbReference type="SUPFAM" id="SSF140453">
    <property type="entry name" value="EsxAB dimer-like"/>
    <property type="match status" value="1"/>
</dbReference>
<name>A0ABN3XZ68_9ACTN</name>
<feature type="compositionally biased region" description="Gly residues" evidence="1">
    <location>
        <begin position="433"/>
        <end position="444"/>
    </location>
</feature>
<accession>A0ABN3XZ68</accession>
<feature type="compositionally biased region" description="Low complexity" evidence="1">
    <location>
        <begin position="407"/>
        <end position="432"/>
    </location>
</feature>
<dbReference type="EMBL" id="BAAAWD010000007">
    <property type="protein sequence ID" value="GAA3004925.1"/>
    <property type="molecule type" value="Genomic_DNA"/>
</dbReference>
<dbReference type="InterPro" id="IPR036689">
    <property type="entry name" value="ESAT-6-like_sf"/>
</dbReference>
<gene>
    <name evidence="2" type="ORF">GCM10017559_28220</name>
</gene>
<dbReference type="RefSeq" id="WP_344894020.1">
    <property type="nucleotide sequence ID" value="NZ_BAAAWD010000007.1"/>
</dbReference>
<evidence type="ECO:0000313" key="3">
    <source>
        <dbReference type="Proteomes" id="UP001499930"/>
    </source>
</evidence>
<sequence>MGNDRAIHHIKFDGESAPEIGSRDHYSGYSAVEIKEMLAATNPRAIEEAGHAYKSAAGTLQGSHTLIRDVAAQLAQVWSGDASIQAQQALQLVHKTVQELAIRCGQLGPPLVQYGAEALPKYTELAATRPSAVGFLDGLDILPGDDIATGHVGGGYLITNKSNNDFARDDLVNLNKELVKLYNDIPPTVEKDLPILGGPAGPALTNQDYPGGIPGGVPPGGGIPGGGYPGGGYGGLPGGGGYGGYPGGGSGGAYPGGGGYTGPGLPGYPGGGSGGGGLPGGYPGGGSGGVNLPGGGTLPGGGNLPGGGAYPGVTDPGGGLPGGGSNPAYPGYPGAGGPGSGQPGTVTMPAGYSPDQQGGLNPNDPRATHLAGFEPTTPTVPTATGPGTGPGIGLPQYNGTGPGIGTGPSTTSLGPNGLNGPNSLNGLNNPTGTGPGTWVGNGATTGGAGGGLNAVNGVGGTRGAGVGTGMGMGGMPFMPMGGSPGEGNQDRERSTWLVEDEDVWGGDGGTAPAVIT</sequence>